<evidence type="ECO:0008006" key="3">
    <source>
        <dbReference type="Google" id="ProtNLM"/>
    </source>
</evidence>
<gene>
    <name evidence="1" type="ORF">DOK78_001350</name>
</gene>
<accession>A0ABZ2SQM9</accession>
<protein>
    <recommendedName>
        <fullName evidence="3">DUF2969 domain-containing protein</fullName>
    </recommendedName>
</protein>
<evidence type="ECO:0000313" key="1">
    <source>
        <dbReference type="EMBL" id="WYJ76716.1"/>
    </source>
</evidence>
<keyword evidence="2" id="KW-1185">Reference proteome</keyword>
<name>A0ABZ2SQM9_9ENTE</name>
<reference evidence="1 2" key="2">
    <citation type="submission" date="2024-03" db="EMBL/GenBank/DDBJ databases">
        <title>The Genome Sequence of Enterococcus sp. DIV2402.</title>
        <authorList>
            <consortium name="The Broad Institute Genomics Platform"/>
            <consortium name="The Broad Institute Microbial Omics Core"/>
            <consortium name="The Broad Institute Genomic Center for Infectious Diseases"/>
            <person name="Earl A."/>
            <person name="Manson A."/>
            <person name="Gilmore M."/>
            <person name="Schwartman J."/>
            <person name="Shea T."/>
            <person name="Abouelleil A."/>
            <person name="Cao P."/>
            <person name="Chapman S."/>
            <person name="Cusick C."/>
            <person name="Young S."/>
            <person name="Neafsey D."/>
            <person name="Nusbaum C."/>
            <person name="Birren B."/>
        </authorList>
    </citation>
    <scope>NUCLEOTIDE SEQUENCE [LARGE SCALE GENOMIC DNA]</scope>
    <source>
        <strain evidence="1 2">DIV2402</strain>
    </source>
</reference>
<dbReference type="Pfam" id="PF11184">
    <property type="entry name" value="DUF2969"/>
    <property type="match status" value="1"/>
</dbReference>
<dbReference type="InterPro" id="IPR021351">
    <property type="entry name" value="DUF2969"/>
</dbReference>
<organism evidence="1 2">
    <name type="scientific">Candidatus Enterococcus lowellii</name>
    <dbReference type="NCBI Taxonomy" id="2230877"/>
    <lineage>
        <taxon>Bacteria</taxon>
        <taxon>Bacillati</taxon>
        <taxon>Bacillota</taxon>
        <taxon>Bacilli</taxon>
        <taxon>Lactobacillales</taxon>
        <taxon>Enterococcaceae</taxon>
        <taxon>Enterococcus</taxon>
    </lineage>
</organism>
<proteinExistence type="predicted"/>
<evidence type="ECO:0000313" key="2">
    <source>
        <dbReference type="Proteomes" id="UP000664701"/>
    </source>
</evidence>
<reference evidence="1 2" key="1">
    <citation type="submission" date="2021-03" db="EMBL/GenBank/DDBJ databases">
        <authorList>
            <person name="Gilmore M.S."/>
            <person name="Schwartzman J."/>
            <person name="Van Tyne D."/>
            <person name="Martin M."/>
            <person name="Earl A.M."/>
            <person name="Manson A.L."/>
            <person name="Straub T."/>
            <person name="Salamzade R."/>
            <person name="Saavedra J."/>
            <person name="Lebreton F."/>
            <person name="Prichula J."/>
            <person name="Schaufler K."/>
            <person name="Gaca A."/>
            <person name="Sgardioli B."/>
            <person name="Wagenaar J."/>
            <person name="Strong T."/>
        </authorList>
    </citation>
    <scope>NUCLEOTIDE SEQUENCE [LARGE SCALE GENOMIC DNA]</scope>
    <source>
        <strain evidence="1 2">DIV2402</strain>
    </source>
</reference>
<dbReference type="EMBL" id="CP147251">
    <property type="protein sequence ID" value="WYJ76716.1"/>
    <property type="molecule type" value="Genomic_DNA"/>
</dbReference>
<dbReference type="Proteomes" id="UP000664701">
    <property type="component" value="Chromosome"/>
</dbReference>
<sequence>MKKNKDIEVRIEETKKTISGSTYDVTELYIGKKKIGEVLAYGPKEFQSFMDNEELGASKTLDLAIESIIRQWNLHE</sequence>